<dbReference type="Proteomes" id="UP001219518">
    <property type="component" value="Unassembled WGS sequence"/>
</dbReference>
<sequence>MNVLGVAVCLLATAVAVGGSPVEKPPQGRLRIFHGKDAVKGQVPYQVALLADSKFFCSGTLISWAAVLTTANCLDWVRGDVEVRAGIYKLDETGKDVQTTITKMEDRVIHPRFDLEYLDNDIAIINNVKIQFVTNLVEWVTLPSYADAGADLAGSTVTVTGWGSVSDDDTPNNVLQVAEIRLDNLSECLADYGNQVIGTKLCATTGMALSMANTCTGDAGGPAVTFFQRQYFLVGLVSHGSQQACTEGKPVVYTRVSSFLDFIAENAKNVKIVD</sequence>
<dbReference type="SMART" id="SM00020">
    <property type="entry name" value="Tryp_SPc"/>
    <property type="match status" value="1"/>
</dbReference>
<dbReference type="InterPro" id="IPR001254">
    <property type="entry name" value="Trypsin_dom"/>
</dbReference>
<feature type="domain" description="Peptidase S1" evidence="3">
    <location>
        <begin position="16"/>
        <end position="268"/>
    </location>
</feature>
<evidence type="ECO:0000256" key="2">
    <source>
        <dbReference type="SAM" id="SignalP"/>
    </source>
</evidence>
<feature type="signal peptide" evidence="2">
    <location>
        <begin position="1"/>
        <end position="19"/>
    </location>
</feature>
<evidence type="ECO:0000313" key="5">
    <source>
        <dbReference type="Proteomes" id="UP001219518"/>
    </source>
</evidence>
<organism evidence="4 5">
    <name type="scientific">Frankliniella fusca</name>
    <dbReference type="NCBI Taxonomy" id="407009"/>
    <lineage>
        <taxon>Eukaryota</taxon>
        <taxon>Metazoa</taxon>
        <taxon>Ecdysozoa</taxon>
        <taxon>Arthropoda</taxon>
        <taxon>Hexapoda</taxon>
        <taxon>Insecta</taxon>
        <taxon>Pterygota</taxon>
        <taxon>Neoptera</taxon>
        <taxon>Paraneoptera</taxon>
        <taxon>Thysanoptera</taxon>
        <taxon>Terebrantia</taxon>
        <taxon>Thripoidea</taxon>
        <taxon>Thripidae</taxon>
        <taxon>Frankliniella</taxon>
    </lineage>
</organism>
<dbReference type="Pfam" id="PF00089">
    <property type="entry name" value="Trypsin"/>
    <property type="match status" value="1"/>
</dbReference>
<evidence type="ECO:0000256" key="1">
    <source>
        <dbReference type="ARBA" id="ARBA00023157"/>
    </source>
</evidence>
<dbReference type="SUPFAM" id="SSF50494">
    <property type="entry name" value="Trypsin-like serine proteases"/>
    <property type="match status" value="1"/>
</dbReference>
<gene>
    <name evidence="4" type="ORF">KUF71_007332</name>
</gene>
<reference evidence="4" key="2">
    <citation type="journal article" date="2023" name="BMC Genomics">
        <title>Pest status, molecular evolution, and epigenetic factors derived from the genome assembly of Frankliniella fusca, a thysanopteran phytovirus vector.</title>
        <authorList>
            <person name="Catto M.A."/>
            <person name="Labadie P.E."/>
            <person name="Jacobson A.L."/>
            <person name="Kennedy G.G."/>
            <person name="Srinivasan R."/>
            <person name="Hunt B.G."/>
        </authorList>
    </citation>
    <scope>NUCLEOTIDE SEQUENCE</scope>
    <source>
        <strain evidence="4">PL_HMW_Pooled</strain>
    </source>
</reference>
<dbReference type="GO" id="GO:0006508">
    <property type="term" value="P:proteolysis"/>
    <property type="evidence" value="ECO:0007669"/>
    <property type="project" value="InterPro"/>
</dbReference>
<protein>
    <submittedName>
        <fullName evidence="4">Chymotrypsinogen 2</fullName>
    </submittedName>
</protein>
<evidence type="ECO:0000259" key="3">
    <source>
        <dbReference type="PROSITE" id="PS50240"/>
    </source>
</evidence>
<dbReference type="PROSITE" id="PS50240">
    <property type="entry name" value="TRYPSIN_DOM"/>
    <property type="match status" value="1"/>
</dbReference>
<evidence type="ECO:0000313" key="4">
    <source>
        <dbReference type="EMBL" id="KAK3917910.1"/>
    </source>
</evidence>
<dbReference type="CDD" id="cd00190">
    <property type="entry name" value="Tryp_SPc"/>
    <property type="match status" value="1"/>
</dbReference>
<keyword evidence="5" id="KW-1185">Reference proteome</keyword>
<comment type="caution">
    <text evidence="4">The sequence shown here is derived from an EMBL/GenBank/DDBJ whole genome shotgun (WGS) entry which is preliminary data.</text>
</comment>
<proteinExistence type="predicted"/>
<keyword evidence="1" id="KW-1015">Disulfide bond</keyword>
<keyword evidence="2" id="KW-0732">Signal</keyword>
<dbReference type="GO" id="GO:0004252">
    <property type="term" value="F:serine-type endopeptidase activity"/>
    <property type="evidence" value="ECO:0007669"/>
    <property type="project" value="InterPro"/>
</dbReference>
<dbReference type="InterPro" id="IPR009003">
    <property type="entry name" value="Peptidase_S1_PA"/>
</dbReference>
<name>A0AAE1HCG2_9NEOP</name>
<dbReference type="AlphaFoldDB" id="A0AAE1HCG2"/>
<dbReference type="Gene3D" id="2.40.10.10">
    <property type="entry name" value="Trypsin-like serine proteases"/>
    <property type="match status" value="1"/>
</dbReference>
<dbReference type="PANTHER" id="PTHR24252:SF7">
    <property type="entry name" value="HYALIN"/>
    <property type="match status" value="1"/>
</dbReference>
<dbReference type="EMBL" id="JAHWGI010000807">
    <property type="protein sequence ID" value="KAK3917910.1"/>
    <property type="molecule type" value="Genomic_DNA"/>
</dbReference>
<feature type="chain" id="PRO_5042039101" evidence="2">
    <location>
        <begin position="20"/>
        <end position="274"/>
    </location>
</feature>
<accession>A0AAE1HCG2</accession>
<reference evidence="4" key="1">
    <citation type="submission" date="2021-07" db="EMBL/GenBank/DDBJ databases">
        <authorList>
            <person name="Catto M.A."/>
            <person name="Jacobson A."/>
            <person name="Kennedy G."/>
            <person name="Labadie P."/>
            <person name="Hunt B.G."/>
            <person name="Srinivasan R."/>
        </authorList>
    </citation>
    <scope>NUCLEOTIDE SEQUENCE</scope>
    <source>
        <strain evidence="4">PL_HMW_Pooled</strain>
        <tissue evidence="4">Head</tissue>
    </source>
</reference>
<dbReference type="PANTHER" id="PTHR24252">
    <property type="entry name" value="ACROSIN-RELATED"/>
    <property type="match status" value="1"/>
</dbReference>
<dbReference type="InterPro" id="IPR043504">
    <property type="entry name" value="Peptidase_S1_PA_chymotrypsin"/>
</dbReference>